<keyword evidence="18" id="KW-1185">Reference proteome</keyword>
<feature type="domain" description="HAMP" evidence="16">
    <location>
        <begin position="283"/>
        <end position="335"/>
    </location>
</feature>
<evidence type="ECO:0000256" key="5">
    <source>
        <dbReference type="ARBA" id="ARBA00022553"/>
    </source>
</evidence>
<feature type="domain" description="Histidine kinase" evidence="15">
    <location>
        <begin position="448"/>
        <end position="559"/>
    </location>
</feature>
<keyword evidence="7 14" id="KW-0812">Transmembrane</keyword>
<evidence type="ECO:0000313" key="17">
    <source>
        <dbReference type="EMBL" id="MRX74203.1"/>
    </source>
</evidence>
<dbReference type="Pfam" id="PF06580">
    <property type="entry name" value="His_kinase"/>
    <property type="match status" value="1"/>
</dbReference>
<evidence type="ECO:0000256" key="1">
    <source>
        <dbReference type="ARBA" id="ARBA00000085"/>
    </source>
</evidence>
<evidence type="ECO:0000259" key="16">
    <source>
        <dbReference type="PROSITE" id="PS50885"/>
    </source>
</evidence>
<gene>
    <name evidence="17" type="ORF">GJU40_18950</name>
</gene>
<evidence type="ECO:0000256" key="7">
    <source>
        <dbReference type="ARBA" id="ARBA00022692"/>
    </source>
</evidence>
<keyword evidence="6" id="KW-0808">Transferase</keyword>
<dbReference type="SUPFAM" id="SSF55874">
    <property type="entry name" value="ATPase domain of HSP90 chaperone/DNA topoisomerase II/histidine kinase"/>
    <property type="match status" value="1"/>
</dbReference>
<evidence type="ECO:0000256" key="14">
    <source>
        <dbReference type="SAM" id="Phobius"/>
    </source>
</evidence>
<evidence type="ECO:0000313" key="18">
    <source>
        <dbReference type="Proteomes" id="UP000448867"/>
    </source>
</evidence>
<reference evidence="17 18" key="1">
    <citation type="submission" date="2019-11" db="EMBL/GenBank/DDBJ databases">
        <title>Bacillus lacus genome.</title>
        <authorList>
            <person name="Allen C.J."/>
            <person name="Newman J.D."/>
        </authorList>
    </citation>
    <scope>NUCLEOTIDE SEQUENCE [LARGE SCALE GENOMIC DNA]</scope>
    <source>
        <strain evidence="17 18">KCTC 33946</strain>
    </source>
</reference>
<dbReference type="OrthoDB" id="9776552at2"/>
<dbReference type="PROSITE" id="PS50885">
    <property type="entry name" value="HAMP"/>
    <property type="match status" value="1"/>
</dbReference>
<keyword evidence="13 14" id="KW-0472">Membrane</keyword>
<proteinExistence type="predicted"/>
<evidence type="ECO:0000256" key="13">
    <source>
        <dbReference type="ARBA" id="ARBA00023136"/>
    </source>
</evidence>
<comment type="caution">
    <text evidence="17">The sequence shown here is derived from an EMBL/GenBank/DDBJ whole genome shotgun (WGS) entry which is preliminary data.</text>
</comment>
<dbReference type="InterPro" id="IPR005467">
    <property type="entry name" value="His_kinase_dom"/>
</dbReference>
<evidence type="ECO:0000256" key="3">
    <source>
        <dbReference type="ARBA" id="ARBA00012438"/>
    </source>
</evidence>
<dbReference type="GO" id="GO:0005524">
    <property type="term" value="F:ATP binding"/>
    <property type="evidence" value="ECO:0007669"/>
    <property type="project" value="UniProtKB-KW"/>
</dbReference>
<dbReference type="Gene3D" id="3.30.565.10">
    <property type="entry name" value="Histidine kinase-like ATPase, C-terminal domain"/>
    <property type="match status" value="1"/>
</dbReference>
<evidence type="ECO:0000256" key="2">
    <source>
        <dbReference type="ARBA" id="ARBA00004651"/>
    </source>
</evidence>
<evidence type="ECO:0000256" key="8">
    <source>
        <dbReference type="ARBA" id="ARBA00022741"/>
    </source>
</evidence>
<dbReference type="InterPro" id="IPR003660">
    <property type="entry name" value="HAMP_dom"/>
</dbReference>
<sequence>MFVFVGVMAIVLLLVGAVTFNSVADLLVNNAETQIQETALQTNGRMESLFEQVDMLSKQVATNSSVQSLLQRTMQGETVAYQDKQSLVQLTNMYEAYSNGITSFEIYTNNTRRIIPIDDASLRSRISDQWISKADEAKGKLVWIGRDSQDPQYFLAIRRISLIDRWFSKGGYLLMRIDESYFQITEDPKQQYMIVLDDAMNPVASNYYRDIGPIVDSDSSRLELNKNEYMMVKRTSQTNGWTVLILTPVSSLMEGVSALRNAVLFSAMIGFIFFMISSYFLSTLITKPLFRLTKAMKAANNGKLSFNHMNSSTIEIKQLNDTYNQLVEQTNHLIQVVYEKELIRSRTELKALQAQIDPHFLFNTLNSLYWSLEEKGEDELAQQVIAMSDLFRYTITNSSSQEWVTLKQERDHIERYMQIMKMRFGDRFTGKIEVNEEFFNVKIPKLLIQPLVENAIVHGIRSQTGTGFVKVLISPSYKNGRLRVEVADNGAGIDEPTIQQIYESMESGNYIASKGTGMAIGNVHKRLKLYYEEEGIKGIAITSRQNEGTSVIFEIPAKRGADHESENNLNCG</sequence>
<dbReference type="InterPro" id="IPR036890">
    <property type="entry name" value="HATPase_C_sf"/>
</dbReference>
<dbReference type="PANTHER" id="PTHR34220:SF11">
    <property type="entry name" value="SENSOR PROTEIN KINASE HPTS"/>
    <property type="match status" value="1"/>
</dbReference>
<dbReference type="PROSITE" id="PS50109">
    <property type="entry name" value="HIS_KIN"/>
    <property type="match status" value="1"/>
</dbReference>
<accession>A0A7X2J3J5</accession>
<evidence type="ECO:0000259" key="15">
    <source>
        <dbReference type="PROSITE" id="PS50109"/>
    </source>
</evidence>
<dbReference type="InterPro" id="IPR050640">
    <property type="entry name" value="Bact_2-comp_sensor_kinase"/>
</dbReference>
<dbReference type="GO" id="GO:0005886">
    <property type="term" value="C:plasma membrane"/>
    <property type="evidence" value="ECO:0007669"/>
    <property type="project" value="UniProtKB-SubCell"/>
</dbReference>
<feature type="transmembrane region" description="Helical" evidence="14">
    <location>
        <begin position="262"/>
        <end position="286"/>
    </location>
</feature>
<dbReference type="AlphaFoldDB" id="A0A7X2J3J5"/>
<dbReference type="GO" id="GO:0000155">
    <property type="term" value="F:phosphorelay sensor kinase activity"/>
    <property type="evidence" value="ECO:0007669"/>
    <property type="project" value="InterPro"/>
</dbReference>
<keyword evidence="4" id="KW-1003">Cell membrane</keyword>
<dbReference type="PANTHER" id="PTHR34220">
    <property type="entry name" value="SENSOR HISTIDINE KINASE YPDA"/>
    <property type="match status" value="1"/>
</dbReference>
<dbReference type="EC" id="2.7.13.3" evidence="3"/>
<dbReference type="InterPro" id="IPR010559">
    <property type="entry name" value="Sig_transdc_His_kin_internal"/>
</dbReference>
<dbReference type="EMBL" id="WKKI01000068">
    <property type="protein sequence ID" value="MRX74203.1"/>
    <property type="molecule type" value="Genomic_DNA"/>
</dbReference>
<evidence type="ECO:0000256" key="6">
    <source>
        <dbReference type="ARBA" id="ARBA00022679"/>
    </source>
</evidence>
<evidence type="ECO:0000256" key="12">
    <source>
        <dbReference type="ARBA" id="ARBA00023012"/>
    </source>
</evidence>
<evidence type="ECO:0000256" key="4">
    <source>
        <dbReference type="ARBA" id="ARBA00022475"/>
    </source>
</evidence>
<dbReference type="Pfam" id="PF02518">
    <property type="entry name" value="HATPase_c"/>
    <property type="match status" value="1"/>
</dbReference>
<comment type="catalytic activity">
    <reaction evidence="1">
        <text>ATP + protein L-histidine = ADP + protein N-phospho-L-histidine.</text>
        <dbReference type="EC" id="2.7.13.3"/>
    </reaction>
</comment>
<dbReference type="Gene3D" id="6.10.340.10">
    <property type="match status" value="1"/>
</dbReference>
<protein>
    <recommendedName>
        <fullName evidence="3">histidine kinase</fullName>
        <ecNumber evidence="3">2.7.13.3</ecNumber>
    </recommendedName>
</protein>
<keyword evidence="9 17" id="KW-0418">Kinase</keyword>
<name>A0A7X2J3J5_9BACI</name>
<evidence type="ECO:0000256" key="11">
    <source>
        <dbReference type="ARBA" id="ARBA00022989"/>
    </source>
</evidence>
<keyword evidence="12" id="KW-0902">Two-component regulatory system</keyword>
<keyword evidence="8" id="KW-0547">Nucleotide-binding</keyword>
<dbReference type="InterPro" id="IPR003594">
    <property type="entry name" value="HATPase_dom"/>
</dbReference>
<dbReference type="Proteomes" id="UP000448867">
    <property type="component" value="Unassembled WGS sequence"/>
</dbReference>
<keyword evidence="11 14" id="KW-1133">Transmembrane helix</keyword>
<keyword evidence="10" id="KW-0067">ATP-binding</keyword>
<evidence type="ECO:0000256" key="10">
    <source>
        <dbReference type="ARBA" id="ARBA00022840"/>
    </source>
</evidence>
<comment type="subcellular location">
    <subcellularLocation>
        <location evidence="2">Cell membrane</location>
        <topology evidence="2">Multi-pass membrane protein</topology>
    </subcellularLocation>
</comment>
<organism evidence="17 18">
    <name type="scientific">Metabacillus lacus</name>
    <dbReference type="NCBI Taxonomy" id="1983721"/>
    <lineage>
        <taxon>Bacteria</taxon>
        <taxon>Bacillati</taxon>
        <taxon>Bacillota</taxon>
        <taxon>Bacilli</taxon>
        <taxon>Bacillales</taxon>
        <taxon>Bacillaceae</taxon>
        <taxon>Metabacillus</taxon>
    </lineage>
</organism>
<evidence type="ECO:0000256" key="9">
    <source>
        <dbReference type="ARBA" id="ARBA00022777"/>
    </source>
</evidence>
<keyword evidence="5" id="KW-0597">Phosphoprotein</keyword>